<proteinExistence type="predicted"/>
<dbReference type="STRING" id="170623.SAMN04244579_04354"/>
<dbReference type="GO" id="GO:0004386">
    <property type="term" value="F:helicase activity"/>
    <property type="evidence" value="ECO:0007669"/>
    <property type="project" value="UniProtKB-KW"/>
</dbReference>
<protein>
    <submittedName>
        <fullName evidence="1">Putative DNA primase/helicase</fullName>
    </submittedName>
</protein>
<reference evidence="1 2" key="1">
    <citation type="submission" date="2016-10" db="EMBL/GenBank/DDBJ databases">
        <authorList>
            <person name="de Groot N.N."/>
        </authorList>
    </citation>
    <scope>NUCLEOTIDE SEQUENCE [LARGE SCALE GENOMIC DNA]</scope>
    <source>
        <strain evidence="1 2">DSM 1041</strain>
    </source>
</reference>
<organism evidence="1 2">
    <name type="scientific">Azotobacter beijerinckii</name>
    <dbReference type="NCBI Taxonomy" id="170623"/>
    <lineage>
        <taxon>Bacteria</taxon>
        <taxon>Pseudomonadati</taxon>
        <taxon>Pseudomonadota</taxon>
        <taxon>Gammaproteobacteria</taxon>
        <taxon>Pseudomonadales</taxon>
        <taxon>Pseudomonadaceae</taxon>
        <taxon>Azotobacter</taxon>
    </lineage>
</organism>
<keyword evidence="1" id="KW-0347">Helicase</keyword>
<name>A0A1H6YTP8_9GAMM</name>
<keyword evidence="1" id="KW-0547">Nucleotide-binding</keyword>
<evidence type="ECO:0000313" key="1">
    <source>
        <dbReference type="EMBL" id="SEJ43706.1"/>
    </source>
</evidence>
<dbReference type="AlphaFoldDB" id="A0A1H6YTP8"/>
<dbReference type="EMBL" id="FNYO01000104">
    <property type="protein sequence ID" value="SEJ43706.1"/>
    <property type="molecule type" value="Genomic_DNA"/>
</dbReference>
<feature type="non-terminal residue" evidence="1">
    <location>
        <position position="45"/>
    </location>
</feature>
<keyword evidence="1" id="KW-0378">Hydrolase</keyword>
<accession>A0A1H6YTP8</accession>
<keyword evidence="1" id="KW-0067">ATP-binding</keyword>
<dbReference type="Proteomes" id="UP000199005">
    <property type="component" value="Unassembled WGS sequence"/>
</dbReference>
<gene>
    <name evidence="1" type="ORF">SAMN04244579_04354</name>
</gene>
<evidence type="ECO:0000313" key="2">
    <source>
        <dbReference type="Proteomes" id="UP000199005"/>
    </source>
</evidence>
<sequence>MSDAVILFRDELQSVFGPLDWMPDPDGQIHRFHVPGDRSGSRNGW</sequence>